<organism evidence="2 3">
    <name type="scientific">Penicillium brasilianum</name>
    <dbReference type="NCBI Taxonomy" id="104259"/>
    <lineage>
        <taxon>Eukaryota</taxon>
        <taxon>Fungi</taxon>
        <taxon>Dikarya</taxon>
        <taxon>Ascomycota</taxon>
        <taxon>Pezizomycotina</taxon>
        <taxon>Eurotiomycetes</taxon>
        <taxon>Eurotiomycetidae</taxon>
        <taxon>Eurotiales</taxon>
        <taxon>Aspergillaceae</taxon>
        <taxon>Penicillium</taxon>
    </lineage>
</organism>
<evidence type="ECO:0000313" key="3">
    <source>
        <dbReference type="Proteomes" id="UP000190744"/>
    </source>
</evidence>
<reference evidence="3" key="1">
    <citation type="submission" date="2015-09" db="EMBL/GenBank/DDBJ databases">
        <authorList>
            <person name="Fill T.P."/>
            <person name="Baretta J.F."/>
            <person name="de Almeida L.G."/>
            <person name="Rocha M."/>
            <person name="de Souza D.H."/>
            <person name="Malavazi I."/>
            <person name="Cerdeira L.T."/>
            <person name="Hong H."/>
            <person name="Samborskyy M."/>
            <person name="de Vasconcelos A.T."/>
            <person name="Leadlay P."/>
            <person name="Rodrigues-Filho E."/>
        </authorList>
    </citation>
    <scope>NUCLEOTIDE SEQUENCE [LARGE SCALE GENOMIC DNA]</scope>
    <source>
        <strain evidence="3">LaBioMMi 136</strain>
    </source>
</reference>
<name>A0A1S9RNG6_PENBI</name>
<evidence type="ECO:0000256" key="1">
    <source>
        <dbReference type="SAM" id="MobiDB-lite"/>
    </source>
</evidence>
<dbReference type="EMBL" id="LJBN01000137">
    <property type="protein sequence ID" value="OOQ86568.1"/>
    <property type="molecule type" value="Genomic_DNA"/>
</dbReference>
<feature type="region of interest" description="Disordered" evidence="1">
    <location>
        <begin position="411"/>
        <end position="485"/>
    </location>
</feature>
<comment type="caution">
    <text evidence="2">The sequence shown here is derived from an EMBL/GenBank/DDBJ whole genome shotgun (WGS) entry which is preliminary data.</text>
</comment>
<feature type="compositionally biased region" description="Basic and acidic residues" evidence="1">
    <location>
        <begin position="470"/>
        <end position="479"/>
    </location>
</feature>
<sequence>MADQATQQQGTPDPDTDNQAQTPRKSKKPTPYNREPTDALCTLADKPRVEKWLQDQTKKWAAKTTGQRNDPARHGELPKYTTITFDKDGNYQLPPSSVKLSDEHVYLVTKTLSVKARITRKWTEDFNAAGEIRAERIPLDPSPLFYIFGVPCIALFRGYHILVGFSNAKNYGPLANVKNNATVKAAEKDWLIGPILASNEFVNTPRTLTRHYHDETGQNVTTKLHTGGEVHETDALFPSEKGTQATPARFDRITTKLFDLSLWCTNDGQATLTRIVDHPAYMKPTQQADTNMLDEILLELNPDLKALLENISTACDAIPKRNHFAGIIRNIDLVQTLQYEYAAVDGEYQAALQAWTEVQAKTAQFGPAVNRMVETRARPLHDNLRLLANIKGACFGPSGIPSDLYDINFFHPDRDDDSSDDEAKPKKITLGFTGYPDEPEPKPVKPRPSKVTKRRDKAPKAARNKAPRATKGDQDHHENESDDDE</sequence>
<gene>
    <name evidence="2" type="ORF">PEBR_20884</name>
</gene>
<dbReference type="AlphaFoldDB" id="A0A1S9RNG6"/>
<protein>
    <submittedName>
        <fullName evidence="2">Uncharacterized protein</fullName>
    </submittedName>
</protein>
<dbReference type="Proteomes" id="UP000190744">
    <property type="component" value="Unassembled WGS sequence"/>
</dbReference>
<evidence type="ECO:0000313" key="2">
    <source>
        <dbReference type="EMBL" id="OOQ86568.1"/>
    </source>
</evidence>
<accession>A0A1S9RNG6</accession>
<feature type="compositionally biased region" description="Basic residues" evidence="1">
    <location>
        <begin position="444"/>
        <end position="468"/>
    </location>
</feature>
<feature type="compositionally biased region" description="Polar residues" evidence="1">
    <location>
        <begin position="1"/>
        <end position="23"/>
    </location>
</feature>
<proteinExistence type="predicted"/>
<feature type="region of interest" description="Disordered" evidence="1">
    <location>
        <begin position="1"/>
        <end position="39"/>
    </location>
</feature>